<dbReference type="Proteomes" id="UP001189429">
    <property type="component" value="Unassembled WGS sequence"/>
</dbReference>
<evidence type="ECO:0000313" key="2">
    <source>
        <dbReference type="Proteomes" id="UP001189429"/>
    </source>
</evidence>
<keyword evidence="2" id="KW-1185">Reference proteome</keyword>
<protein>
    <submittedName>
        <fullName evidence="1">Uncharacterized protein</fullName>
    </submittedName>
</protein>
<proteinExistence type="predicted"/>
<reference evidence="1" key="1">
    <citation type="submission" date="2023-10" db="EMBL/GenBank/DDBJ databases">
        <authorList>
            <person name="Chen Y."/>
            <person name="Shah S."/>
            <person name="Dougan E. K."/>
            <person name="Thang M."/>
            <person name="Chan C."/>
        </authorList>
    </citation>
    <scope>NUCLEOTIDE SEQUENCE [LARGE SCALE GENOMIC DNA]</scope>
</reference>
<organism evidence="1 2">
    <name type="scientific">Prorocentrum cordatum</name>
    <dbReference type="NCBI Taxonomy" id="2364126"/>
    <lineage>
        <taxon>Eukaryota</taxon>
        <taxon>Sar</taxon>
        <taxon>Alveolata</taxon>
        <taxon>Dinophyceae</taxon>
        <taxon>Prorocentrales</taxon>
        <taxon>Prorocentraceae</taxon>
        <taxon>Prorocentrum</taxon>
    </lineage>
</organism>
<comment type="caution">
    <text evidence="1">The sequence shown here is derived from an EMBL/GenBank/DDBJ whole genome shotgun (WGS) entry which is preliminary data.</text>
</comment>
<evidence type="ECO:0000313" key="1">
    <source>
        <dbReference type="EMBL" id="CAK0790572.1"/>
    </source>
</evidence>
<sequence>MPARGPSCVGWAAALGSVAVPRAAGAPAGASELAPWYCPPADPRGRACVRGFRSGMAEPYIEETVVPMTWRVLAAIDEDPSVQHPENFTRPLRHMSELLEAMRLLACSIRFAACYAEPMVLGLLRRDLCFLAEERQRDLVPFTGPEWEPLCDGFIRRGDSVALMRSVAQPLQGLVRAALPRAAPPALGNGGSRFDFEAFFEARGRLFVEQTAAGRVARPGRLHYPSLFAPGAACDDAAPEPGGLEGPFDVARALRRIGRQVPLSRFAINLGAADGACGAGAEDWNADPANCLVEEGYSAVVVEGDPRWHGPLRKKFGGRKDRPRPTAWRASELLLLLHSVYLYIHSPCRFPTRVGRAGRASRLRHPDHV</sequence>
<gene>
    <name evidence="1" type="ORF">PCOR1329_LOCUS1826</name>
</gene>
<accession>A0ABN9PJY6</accession>
<name>A0ABN9PJY6_9DINO</name>
<dbReference type="EMBL" id="CAUYUJ010000447">
    <property type="protein sequence ID" value="CAK0790572.1"/>
    <property type="molecule type" value="Genomic_DNA"/>
</dbReference>